<evidence type="ECO:0000313" key="1">
    <source>
        <dbReference type="EMBL" id="CAF2903241.1"/>
    </source>
</evidence>
<accession>A0A7R8CRI6</accession>
<dbReference type="Proteomes" id="UP000675881">
    <property type="component" value="Chromosome 3"/>
</dbReference>
<reference evidence="1" key="1">
    <citation type="submission" date="2021-02" db="EMBL/GenBank/DDBJ databases">
        <authorList>
            <person name="Bekaert M."/>
        </authorList>
    </citation>
    <scope>NUCLEOTIDE SEQUENCE</scope>
    <source>
        <strain evidence="1">IoA-00</strain>
    </source>
</reference>
<dbReference type="AlphaFoldDB" id="A0A7R8CRI6"/>
<dbReference type="Gene3D" id="3.40.33.10">
    <property type="entry name" value="CAP"/>
    <property type="match status" value="1"/>
</dbReference>
<gene>
    <name evidence="1" type="ORF">LSAA_7125</name>
</gene>
<sequence length="270" mass="30851">MNLSWVGLLMLIGFPFVFGICKSRFGTNCMTIDDPGARVYFAYFNWNSTCFAYQDGHYCMINLGYLQPCDCSQDCGCKESKENVEIEDLKMRQFLCKRSKSNGQTYPNTLCQYCGENRQICGGQICDSDILTQGDKDDILKIHNDFRSKVARGEEHRGVGGWALQCPNAHDKNRLTPEFHDHPYVWVGQNLAFLWSSVKSSNRNYEDMIKGWYNEVSDFPSKNVKNYSNAGAKGVVGHYTTMIWGSTKKRLAVDLYITMIELNLIILIKK</sequence>
<protein>
    <submittedName>
        <fullName evidence="1">CRISP</fullName>
    </submittedName>
</protein>
<proteinExistence type="predicted"/>
<dbReference type="InterPro" id="IPR035940">
    <property type="entry name" value="CAP_sf"/>
</dbReference>
<organism evidence="1 2">
    <name type="scientific">Lepeophtheirus salmonis</name>
    <name type="common">Salmon louse</name>
    <name type="synonym">Caligus salmonis</name>
    <dbReference type="NCBI Taxonomy" id="72036"/>
    <lineage>
        <taxon>Eukaryota</taxon>
        <taxon>Metazoa</taxon>
        <taxon>Ecdysozoa</taxon>
        <taxon>Arthropoda</taxon>
        <taxon>Crustacea</taxon>
        <taxon>Multicrustacea</taxon>
        <taxon>Hexanauplia</taxon>
        <taxon>Copepoda</taxon>
        <taxon>Siphonostomatoida</taxon>
        <taxon>Caligidae</taxon>
        <taxon>Lepeophtheirus</taxon>
    </lineage>
</organism>
<dbReference type="Pfam" id="PF00188">
    <property type="entry name" value="CAP"/>
    <property type="match status" value="1"/>
</dbReference>
<dbReference type="InterPro" id="IPR014044">
    <property type="entry name" value="CAP_dom"/>
</dbReference>
<dbReference type="EMBL" id="HG994582">
    <property type="protein sequence ID" value="CAF2903241.1"/>
    <property type="molecule type" value="Genomic_DNA"/>
</dbReference>
<dbReference type="OrthoDB" id="414826at2759"/>
<dbReference type="SMART" id="SM00198">
    <property type="entry name" value="SCP"/>
    <property type="match status" value="1"/>
</dbReference>
<dbReference type="CDD" id="cd05380">
    <property type="entry name" value="CAP_euk"/>
    <property type="match status" value="1"/>
</dbReference>
<dbReference type="SUPFAM" id="SSF55797">
    <property type="entry name" value="PR-1-like"/>
    <property type="match status" value="1"/>
</dbReference>
<keyword evidence="2" id="KW-1185">Reference proteome</keyword>
<evidence type="ECO:0000313" key="2">
    <source>
        <dbReference type="Proteomes" id="UP000675881"/>
    </source>
</evidence>
<name>A0A7R8CRI6_LEPSM</name>